<dbReference type="Proteomes" id="UP001321825">
    <property type="component" value="Chromosome"/>
</dbReference>
<dbReference type="AlphaFoldDB" id="A0AAU9BV14"/>
<evidence type="ECO:0000256" key="9">
    <source>
        <dbReference type="SAM" id="Phobius"/>
    </source>
</evidence>
<feature type="transmembrane region" description="Helical" evidence="9">
    <location>
        <begin position="409"/>
        <end position="433"/>
    </location>
</feature>
<feature type="domain" description="MotA/TolQ/ExbB proton channel" evidence="11">
    <location>
        <begin position="333"/>
        <end position="446"/>
    </location>
</feature>
<feature type="signal peptide" evidence="10">
    <location>
        <begin position="1"/>
        <end position="20"/>
    </location>
</feature>
<evidence type="ECO:0000256" key="3">
    <source>
        <dbReference type="ARBA" id="ARBA00022692"/>
    </source>
</evidence>
<keyword evidence="4 9" id="KW-1133">Transmembrane helix</keyword>
<sequence length="483" mass="51534">MNIKILLFAFLSAFTSLAAAAEPPPAPAPAPKAETGQKMEEPETLEQAYKREFAFLDTQRRELQRLLQTLQHDNQRQKARLTNQIDRLQRQILDLTLEAKRLEEAILEAEKQQQSLQENASLLEMTLTQAKTSLKDAGLEVPALEGSDSDKLGKLFSLARGALDEGSRLHRHDGHFFLADGRAVQGTLIFLGNIAAYGLSDAGSGILIPAGNGHLKLIDQPGGAETAKALANGESPSLLRLFLFENLNKAVELEQEKTWKQILDDGGPIAWIIAALGVIGLVLALLRMAILTQAGWGGKSCLGKVVDAVAQGNLSAALATVEKASGAYPAVMRASLTHLHLPEDEWEIAVSDALLQQSVRLDRFGSLILVAAAVAPLLGLLGTVTGMIATFDVITRFGTGDPKLLATGIAVALITTQVGLIVAIPLLLLGNVLNGWAKSIKDNLEMAALELRETYKEHDSQSDSSGGDTAQNAAAARYAVSGA</sequence>
<evidence type="ECO:0000256" key="5">
    <source>
        <dbReference type="ARBA" id="ARBA00023136"/>
    </source>
</evidence>
<keyword evidence="6" id="KW-0813">Transport</keyword>
<evidence type="ECO:0000256" key="2">
    <source>
        <dbReference type="ARBA" id="ARBA00022475"/>
    </source>
</evidence>
<dbReference type="KEGG" id="mcau:MIT9_P2142"/>
<dbReference type="PANTHER" id="PTHR30625:SF11">
    <property type="entry name" value="MOTA_TOLQ_EXBB PROTON CHANNEL DOMAIN-CONTAINING PROTEIN"/>
    <property type="match status" value="1"/>
</dbReference>
<feature type="coiled-coil region" evidence="7">
    <location>
        <begin position="56"/>
        <end position="126"/>
    </location>
</feature>
<evidence type="ECO:0000256" key="1">
    <source>
        <dbReference type="ARBA" id="ARBA00004651"/>
    </source>
</evidence>
<feature type="transmembrane region" description="Helical" evidence="9">
    <location>
        <begin position="367"/>
        <end position="389"/>
    </location>
</feature>
<gene>
    <name evidence="12" type="ORF">MIT9_P2142</name>
</gene>
<accession>A0AAU9BV14</accession>
<keyword evidence="7" id="KW-0175">Coiled coil</keyword>
<feature type="transmembrane region" description="Helical" evidence="9">
    <location>
        <begin position="269"/>
        <end position="290"/>
    </location>
</feature>
<proteinExistence type="inferred from homology"/>
<keyword evidence="2" id="KW-1003">Cell membrane</keyword>
<dbReference type="GO" id="GO:0005886">
    <property type="term" value="C:plasma membrane"/>
    <property type="evidence" value="ECO:0007669"/>
    <property type="project" value="UniProtKB-SubCell"/>
</dbReference>
<keyword evidence="6" id="KW-0653">Protein transport</keyword>
<feature type="region of interest" description="Disordered" evidence="8">
    <location>
        <begin position="21"/>
        <end position="42"/>
    </location>
</feature>
<comment type="similarity">
    <text evidence="6">Belongs to the exbB/tolQ family.</text>
</comment>
<name>A0AAU9BV14_9GAMM</name>
<keyword evidence="10" id="KW-0732">Signal</keyword>
<feature type="region of interest" description="Disordered" evidence="8">
    <location>
        <begin position="457"/>
        <end position="483"/>
    </location>
</feature>
<keyword evidence="13" id="KW-1185">Reference proteome</keyword>
<keyword evidence="5 9" id="KW-0472">Membrane</keyword>
<dbReference type="Pfam" id="PF01618">
    <property type="entry name" value="MotA_ExbB"/>
    <property type="match status" value="1"/>
</dbReference>
<evidence type="ECO:0000256" key="10">
    <source>
        <dbReference type="SAM" id="SignalP"/>
    </source>
</evidence>
<dbReference type="InterPro" id="IPR002898">
    <property type="entry name" value="MotA_ExbB_proton_chnl"/>
</dbReference>
<dbReference type="PANTHER" id="PTHR30625">
    <property type="entry name" value="PROTEIN TOLQ"/>
    <property type="match status" value="1"/>
</dbReference>
<keyword evidence="3 9" id="KW-0812">Transmembrane</keyword>
<feature type="compositionally biased region" description="Polar residues" evidence="8">
    <location>
        <begin position="462"/>
        <end position="472"/>
    </location>
</feature>
<evidence type="ECO:0000259" key="11">
    <source>
        <dbReference type="Pfam" id="PF01618"/>
    </source>
</evidence>
<organism evidence="12 13">
    <name type="scientific">Methylomarinovum caldicuralii</name>
    <dbReference type="NCBI Taxonomy" id="438856"/>
    <lineage>
        <taxon>Bacteria</taxon>
        <taxon>Pseudomonadati</taxon>
        <taxon>Pseudomonadota</taxon>
        <taxon>Gammaproteobacteria</taxon>
        <taxon>Methylococcales</taxon>
        <taxon>Methylothermaceae</taxon>
        <taxon>Methylomarinovum</taxon>
    </lineage>
</organism>
<feature type="chain" id="PRO_5043639169" evidence="10">
    <location>
        <begin position="21"/>
        <end position="483"/>
    </location>
</feature>
<dbReference type="InterPro" id="IPR050790">
    <property type="entry name" value="ExbB/TolQ_transport"/>
</dbReference>
<dbReference type="RefSeq" id="WP_317704953.1">
    <property type="nucleotide sequence ID" value="NZ_AP024714.1"/>
</dbReference>
<evidence type="ECO:0000313" key="12">
    <source>
        <dbReference type="EMBL" id="BCX82556.1"/>
    </source>
</evidence>
<dbReference type="EMBL" id="AP024714">
    <property type="protein sequence ID" value="BCX82556.1"/>
    <property type="molecule type" value="Genomic_DNA"/>
</dbReference>
<evidence type="ECO:0000256" key="7">
    <source>
        <dbReference type="SAM" id="Coils"/>
    </source>
</evidence>
<evidence type="ECO:0000313" key="13">
    <source>
        <dbReference type="Proteomes" id="UP001321825"/>
    </source>
</evidence>
<reference evidence="13" key="1">
    <citation type="journal article" date="2024" name="Int. J. Syst. Evol. Microbiol.">
        <title>Methylomarinovum tepidoasis sp. nov., a moderately thermophilic methanotroph of the family Methylothermaceae isolated from a deep-sea hydrothermal field.</title>
        <authorList>
            <person name="Hirayama H."/>
            <person name="Takaki Y."/>
            <person name="Abe M."/>
            <person name="Miyazaki M."/>
            <person name="Uematsu K."/>
            <person name="Matsui Y."/>
            <person name="Takai K."/>
        </authorList>
    </citation>
    <scope>NUCLEOTIDE SEQUENCE [LARGE SCALE GENOMIC DNA]</scope>
    <source>
        <strain evidence="13">IT-9</strain>
    </source>
</reference>
<protein>
    <submittedName>
        <fullName evidence="12">Biopolymer transport protein ExbB</fullName>
    </submittedName>
</protein>
<evidence type="ECO:0000256" key="4">
    <source>
        <dbReference type="ARBA" id="ARBA00022989"/>
    </source>
</evidence>
<evidence type="ECO:0000256" key="6">
    <source>
        <dbReference type="RuleBase" id="RU004057"/>
    </source>
</evidence>
<comment type="subcellular location">
    <subcellularLocation>
        <location evidence="1">Cell membrane</location>
        <topology evidence="1">Multi-pass membrane protein</topology>
    </subcellularLocation>
    <subcellularLocation>
        <location evidence="6">Membrane</location>
        <topology evidence="6">Multi-pass membrane protein</topology>
    </subcellularLocation>
</comment>
<evidence type="ECO:0000256" key="8">
    <source>
        <dbReference type="SAM" id="MobiDB-lite"/>
    </source>
</evidence>
<dbReference type="GO" id="GO:0017038">
    <property type="term" value="P:protein import"/>
    <property type="evidence" value="ECO:0007669"/>
    <property type="project" value="TreeGrafter"/>
</dbReference>